<dbReference type="InterPro" id="IPR036907">
    <property type="entry name" value="5'-Nucleotdase_C_sf"/>
</dbReference>
<dbReference type="EMBL" id="JBHPBY010000037">
    <property type="protein sequence ID" value="MFC1849417.1"/>
    <property type="molecule type" value="Genomic_DNA"/>
</dbReference>
<feature type="domain" description="5'-Nucleotidase C-terminal" evidence="2">
    <location>
        <begin position="532"/>
        <end position="658"/>
    </location>
</feature>
<feature type="chain" id="PRO_5045416100" evidence="1">
    <location>
        <begin position="27"/>
        <end position="711"/>
    </location>
</feature>
<protein>
    <submittedName>
        <fullName evidence="3">5'-nucleotidase C-terminal domain-containing protein</fullName>
    </submittedName>
</protein>
<comment type="caution">
    <text evidence="3">The sequence shown here is derived from an EMBL/GenBank/DDBJ whole genome shotgun (WGS) entry which is preliminary data.</text>
</comment>
<dbReference type="SUPFAM" id="SSF55816">
    <property type="entry name" value="5'-nucleotidase (syn. UDP-sugar hydrolase), C-terminal domain"/>
    <property type="match status" value="1"/>
</dbReference>
<reference evidence="3 4" key="1">
    <citation type="submission" date="2024-09" db="EMBL/GenBank/DDBJ databases">
        <title>Laminarin stimulates single cell rates of sulfate reduction while oxygen inhibits transcriptomic activity in coastal marine sediment.</title>
        <authorList>
            <person name="Lindsay M."/>
            <person name="Orcutt B."/>
            <person name="Emerson D."/>
            <person name="Stepanauskas R."/>
            <person name="D'Angelo T."/>
        </authorList>
    </citation>
    <scope>NUCLEOTIDE SEQUENCE [LARGE SCALE GENOMIC DNA]</scope>
    <source>
        <strain evidence="3">SAG AM-311-K15</strain>
    </source>
</reference>
<name>A0ABV6YT83_UNCC1</name>
<evidence type="ECO:0000313" key="4">
    <source>
        <dbReference type="Proteomes" id="UP001594351"/>
    </source>
</evidence>
<accession>A0ABV6YT83</accession>
<dbReference type="Proteomes" id="UP001594351">
    <property type="component" value="Unassembled WGS sequence"/>
</dbReference>
<keyword evidence="4" id="KW-1185">Reference proteome</keyword>
<evidence type="ECO:0000259" key="2">
    <source>
        <dbReference type="Pfam" id="PF02872"/>
    </source>
</evidence>
<organism evidence="3 4">
    <name type="scientific">candidate division CSSED10-310 bacterium</name>
    <dbReference type="NCBI Taxonomy" id="2855610"/>
    <lineage>
        <taxon>Bacteria</taxon>
        <taxon>Bacteria division CSSED10-310</taxon>
    </lineage>
</organism>
<dbReference type="Pfam" id="PF02872">
    <property type="entry name" value="5_nucleotid_C"/>
    <property type="match status" value="1"/>
</dbReference>
<dbReference type="InterPro" id="IPR008334">
    <property type="entry name" value="5'-Nucleotdase_C"/>
</dbReference>
<sequence>MTTKNIMCKLLFIPCLCFLLSVTSGSDVRAQSYKYLSLFSVGIPAQNKVWEAWKVHELQLFEGKLYIGYGDAVINTGPTDVIYYDLQSKEYKTEFTVDEEAISRYKVIDGKLIIPGIDATESWKLGNIYVRTASGWAKKRSVTHGLHVNDITSFKGEWFVSTGSFFEYGENESCAVGGILRSNDEGDTFRLVFTTPYFETSVFRVGSLITFQDKIYASYYAFRGLKKEEIPESYWPGLGTEYEGQHLIMSDDVLGNLDVLAYDGKQWSFKDLITTSNLCRLHPFVFGDKLIFATMSGQYIDYLGLMKKMPPQAETALFIFDGHQTERISFEYDRIEDVVIFNNRLFLLIIRAQQYFIAETADLQNWQYFLIPNSGVKPRSIEYDGSSFYVGMDDGTIFQATVGEEISDLTCLTEHEPIRIHGAAEIPRQGKWYWVAMTGWRKWGKLARFTAFIESQNCINLTVHNVSAIRVFIPPQEINTTKPVFLKINGQQVFQGTLNGKKELICKSPKPGQWEVKSGNGSSKTFKYEREVVGHTDEELTKEGHDPLIGLWKAETIRQAARTDISLILKHNLIQGLPAGEIAVEDLYDLNEGRKIWTFSTTGEKLLEMLAFNIKLPEKNRMQIAGFDFWYQVEPDAQKNKLVSCSLLPEREYSVSTTDQFVKWALFNIGVEVEKYKETDLTVVGAMIAWLQQYNKIGSLPTRITKVAVQP</sequence>
<dbReference type="Gene3D" id="3.90.780.10">
    <property type="entry name" value="5'-Nucleotidase, C-terminal domain"/>
    <property type="match status" value="1"/>
</dbReference>
<proteinExistence type="predicted"/>
<gene>
    <name evidence="3" type="ORF">ACFL27_04325</name>
</gene>
<evidence type="ECO:0000256" key="1">
    <source>
        <dbReference type="SAM" id="SignalP"/>
    </source>
</evidence>
<keyword evidence="1" id="KW-0732">Signal</keyword>
<evidence type="ECO:0000313" key="3">
    <source>
        <dbReference type="EMBL" id="MFC1849417.1"/>
    </source>
</evidence>
<feature type="signal peptide" evidence="1">
    <location>
        <begin position="1"/>
        <end position="26"/>
    </location>
</feature>